<gene>
    <name evidence="1" type="ORF">FN846DRAFT_413324</name>
</gene>
<reference evidence="1 2" key="1">
    <citation type="submission" date="2019-09" db="EMBL/GenBank/DDBJ databases">
        <title>Draft genome of the ectomycorrhizal ascomycete Sphaerosporella brunnea.</title>
        <authorList>
            <consortium name="DOE Joint Genome Institute"/>
            <person name="Benucci G.M."/>
            <person name="Marozzi G."/>
            <person name="Antonielli L."/>
            <person name="Sanchez S."/>
            <person name="Marco P."/>
            <person name="Wang X."/>
            <person name="Falini L.B."/>
            <person name="Barry K."/>
            <person name="Haridas S."/>
            <person name="Lipzen A."/>
            <person name="Labutti K."/>
            <person name="Grigoriev I.V."/>
            <person name="Murat C."/>
            <person name="Martin F."/>
            <person name="Albertini E."/>
            <person name="Donnini D."/>
            <person name="Bonito G."/>
        </authorList>
    </citation>
    <scope>NUCLEOTIDE SEQUENCE [LARGE SCALE GENOMIC DNA]</scope>
    <source>
        <strain evidence="1 2">Sb_GMNB300</strain>
    </source>
</reference>
<accession>A0A5J5F4L2</accession>
<comment type="caution">
    <text evidence="1">The sequence shown here is derived from an EMBL/GenBank/DDBJ whole genome shotgun (WGS) entry which is preliminary data.</text>
</comment>
<sequence>MQFFLRQNWVHSYPIQYIGIAQSSRQASVSAKAIRSITMHCLDVLRSIKLSNGKIEAGRYPIMSFDFSRVWEGGMDEAAITLKDINCCVEVFVERYQALLDLKLNLNISDFANPEKVIHNFSLVVEKVSLELECRQEEEGLGRLDQVKGIIVTIDEYDTPAQGFLHHQAKETLLGQAYSSFFRCVKSVFKPALGIEGFTSRELCLFSGPRLQADSTSSRTHPSTLNMPVFLDQRTTMFQQHWITSAVI</sequence>
<dbReference type="AlphaFoldDB" id="A0A5J5F4L2"/>
<keyword evidence="2" id="KW-1185">Reference proteome</keyword>
<evidence type="ECO:0000313" key="1">
    <source>
        <dbReference type="EMBL" id="KAA8911536.1"/>
    </source>
</evidence>
<protein>
    <submittedName>
        <fullName evidence="1">Uncharacterized protein</fullName>
    </submittedName>
</protein>
<dbReference type="InParanoid" id="A0A5J5F4L2"/>
<name>A0A5J5F4L2_9PEZI</name>
<dbReference type="Proteomes" id="UP000326924">
    <property type="component" value="Unassembled WGS sequence"/>
</dbReference>
<proteinExistence type="predicted"/>
<evidence type="ECO:0000313" key="2">
    <source>
        <dbReference type="Proteomes" id="UP000326924"/>
    </source>
</evidence>
<dbReference type="EMBL" id="VXIS01000034">
    <property type="protein sequence ID" value="KAA8911536.1"/>
    <property type="molecule type" value="Genomic_DNA"/>
</dbReference>
<organism evidence="1 2">
    <name type="scientific">Sphaerosporella brunnea</name>
    <dbReference type="NCBI Taxonomy" id="1250544"/>
    <lineage>
        <taxon>Eukaryota</taxon>
        <taxon>Fungi</taxon>
        <taxon>Dikarya</taxon>
        <taxon>Ascomycota</taxon>
        <taxon>Pezizomycotina</taxon>
        <taxon>Pezizomycetes</taxon>
        <taxon>Pezizales</taxon>
        <taxon>Pyronemataceae</taxon>
        <taxon>Sphaerosporella</taxon>
    </lineage>
</organism>